<evidence type="ECO:0000313" key="4">
    <source>
        <dbReference type="Proteomes" id="UP000000321"/>
    </source>
</evidence>
<accession>Q1YKK4</accession>
<evidence type="ECO:0008006" key="5">
    <source>
        <dbReference type="Google" id="ProtNLM"/>
    </source>
</evidence>
<feature type="coiled-coil region" evidence="1">
    <location>
        <begin position="54"/>
        <end position="102"/>
    </location>
</feature>
<dbReference type="AlphaFoldDB" id="Q1YKK4"/>
<proteinExistence type="predicted"/>
<comment type="caution">
    <text evidence="3">The sequence shown here is derived from an EMBL/GenBank/DDBJ whole genome shotgun (WGS) entry which is preliminary data.</text>
</comment>
<evidence type="ECO:0000256" key="1">
    <source>
        <dbReference type="SAM" id="Coils"/>
    </source>
</evidence>
<dbReference type="InterPro" id="IPR025310">
    <property type="entry name" value="DUF4164"/>
</dbReference>
<name>Q1YKK4_AURMS</name>
<gene>
    <name evidence="3" type="ORF">SI859A1_00639</name>
</gene>
<evidence type="ECO:0000313" key="3">
    <source>
        <dbReference type="EMBL" id="EAS50519.1"/>
    </source>
</evidence>
<dbReference type="Pfam" id="PF13747">
    <property type="entry name" value="DUF4164"/>
    <property type="match status" value="1"/>
</dbReference>
<dbReference type="Proteomes" id="UP000000321">
    <property type="component" value="Unassembled WGS sequence"/>
</dbReference>
<organism evidence="3 4">
    <name type="scientific">Aurantimonas manganoxydans (strain ATCC BAA-1229 / DSM 21871 / SI85-9A1)</name>
    <dbReference type="NCBI Taxonomy" id="287752"/>
    <lineage>
        <taxon>Bacteria</taxon>
        <taxon>Pseudomonadati</taxon>
        <taxon>Pseudomonadota</taxon>
        <taxon>Alphaproteobacteria</taxon>
        <taxon>Hyphomicrobiales</taxon>
        <taxon>Aurantimonadaceae</taxon>
        <taxon>Aurantimonas</taxon>
    </lineage>
</organism>
<sequence>MHRPKIACTFGGNGLVLHMDIRRQETAAHDGNAFGDRSRPVARGDGAMSAEEGFEAAQQRLRTAIQRLDDLVELRREREAAVRDAEVEIQRMTADRGRLAKELDTALARGERLDRANRDVSRRLVDAMERVRSVLDRHKSA</sequence>
<keyword evidence="4" id="KW-1185">Reference proteome</keyword>
<dbReference type="BioCyc" id="AURANTIMONAS:SI859A1_00639-MONOMER"/>
<evidence type="ECO:0000256" key="2">
    <source>
        <dbReference type="SAM" id="MobiDB-lite"/>
    </source>
</evidence>
<feature type="region of interest" description="Disordered" evidence="2">
    <location>
        <begin position="31"/>
        <end position="53"/>
    </location>
</feature>
<dbReference type="EMBL" id="AAPJ01000002">
    <property type="protein sequence ID" value="EAS50519.1"/>
    <property type="molecule type" value="Genomic_DNA"/>
</dbReference>
<reference evidence="3 4" key="1">
    <citation type="journal article" date="2008" name="Appl. Environ. Microbiol.">
        <title>Genomic insights into Mn(II) oxidation by the marine alphaproteobacterium Aurantimonas sp. strain SI85-9A1.</title>
        <authorList>
            <person name="Dick G.J."/>
            <person name="Podell S."/>
            <person name="Johnson H.A."/>
            <person name="Rivera-Espinoza Y."/>
            <person name="Bernier-Latmani R."/>
            <person name="McCarthy J.K."/>
            <person name="Torpey J.W."/>
            <person name="Clement B.G."/>
            <person name="Gaasterland T."/>
            <person name="Tebo B.M."/>
        </authorList>
    </citation>
    <scope>NUCLEOTIDE SEQUENCE [LARGE SCALE GENOMIC DNA]</scope>
    <source>
        <strain evidence="3 4">SI85-9A1</strain>
    </source>
</reference>
<dbReference type="HOGENOM" id="CLU_1823175_0_0_5"/>
<keyword evidence="1" id="KW-0175">Coiled coil</keyword>
<protein>
    <recommendedName>
        <fullName evidence="5">DUF4164 family protein</fullName>
    </recommendedName>
</protein>